<feature type="region of interest" description="Disordered" evidence="1">
    <location>
        <begin position="1"/>
        <end position="25"/>
    </location>
</feature>
<sequence length="174" mass="19073">MDRRTRKRRRKVKERRTRAAAHIRPPSSSCPPVLIYPSAALIVLAHAHPLPPSSASLVHSHSLLLSLSSLVRILVLPHTPSPVSLIAPLPILRQKMEDGEGKQGERVEDEGTCPRPPTPTLAPLLFVRPLSVIRPCSSAARNMPAVFAVDRSSPHVGVVVVRWWSLSSVRRSAV</sequence>
<dbReference type="EMBL" id="MU156083">
    <property type="protein sequence ID" value="KAF9470303.1"/>
    <property type="molecule type" value="Genomic_DNA"/>
</dbReference>
<feature type="compositionally biased region" description="Basic residues" evidence="1">
    <location>
        <begin position="1"/>
        <end position="21"/>
    </location>
</feature>
<organism evidence="2 3">
    <name type="scientific">Pholiota conissans</name>
    <dbReference type="NCBI Taxonomy" id="109636"/>
    <lineage>
        <taxon>Eukaryota</taxon>
        <taxon>Fungi</taxon>
        <taxon>Dikarya</taxon>
        <taxon>Basidiomycota</taxon>
        <taxon>Agaricomycotina</taxon>
        <taxon>Agaricomycetes</taxon>
        <taxon>Agaricomycetidae</taxon>
        <taxon>Agaricales</taxon>
        <taxon>Agaricineae</taxon>
        <taxon>Strophariaceae</taxon>
        <taxon>Pholiota</taxon>
    </lineage>
</organism>
<keyword evidence="3" id="KW-1185">Reference proteome</keyword>
<name>A0A9P6CS72_9AGAR</name>
<evidence type="ECO:0000256" key="1">
    <source>
        <dbReference type="SAM" id="MobiDB-lite"/>
    </source>
</evidence>
<dbReference type="AlphaFoldDB" id="A0A9P6CS72"/>
<dbReference type="Proteomes" id="UP000807469">
    <property type="component" value="Unassembled WGS sequence"/>
</dbReference>
<evidence type="ECO:0000313" key="2">
    <source>
        <dbReference type="EMBL" id="KAF9470303.1"/>
    </source>
</evidence>
<accession>A0A9P6CS72</accession>
<evidence type="ECO:0000313" key="3">
    <source>
        <dbReference type="Proteomes" id="UP000807469"/>
    </source>
</evidence>
<comment type="caution">
    <text evidence="2">The sequence shown here is derived from an EMBL/GenBank/DDBJ whole genome shotgun (WGS) entry which is preliminary data.</text>
</comment>
<protein>
    <submittedName>
        <fullName evidence="2">Uncharacterized protein</fullName>
    </submittedName>
</protein>
<reference evidence="2" key="1">
    <citation type="submission" date="2020-11" db="EMBL/GenBank/DDBJ databases">
        <authorList>
            <consortium name="DOE Joint Genome Institute"/>
            <person name="Ahrendt S."/>
            <person name="Riley R."/>
            <person name="Andreopoulos W."/>
            <person name="Labutti K."/>
            <person name="Pangilinan J."/>
            <person name="Ruiz-Duenas F.J."/>
            <person name="Barrasa J.M."/>
            <person name="Sanchez-Garcia M."/>
            <person name="Camarero S."/>
            <person name="Miyauchi S."/>
            <person name="Serrano A."/>
            <person name="Linde D."/>
            <person name="Babiker R."/>
            <person name="Drula E."/>
            <person name="Ayuso-Fernandez I."/>
            <person name="Pacheco R."/>
            <person name="Padilla G."/>
            <person name="Ferreira P."/>
            <person name="Barriuso J."/>
            <person name="Kellner H."/>
            <person name="Castanera R."/>
            <person name="Alfaro M."/>
            <person name="Ramirez L."/>
            <person name="Pisabarro A.G."/>
            <person name="Kuo A."/>
            <person name="Tritt A."/>
            <person name="Lipzen A."/>
            <person name="He G."/>
            <person name="Yan M."/>
            <person name="Ng V."/>
            <person name="Cullen D."/>
            <person name="Martin F."/>
            <person name="Rosso M.-N."/>
            <person name="Henrissat B."/>
            <person name="Hibbett D."/>
            <person name="Martinez A.T."/>
            <person name="Grigoriev I.V."/>
        </authorList>
    </citation>
    <scope>NUCLEOTIDE SEQUENCE</scope>
    <source>
        <strain evidence="2">CIRM-BRFM 674</strain>
    </source>
</reference>
<gene>
    <name evidence="2" type="ORF">BDN70DRAFT_721824</name>
</gene>
<proteinExistence type="predicted"/>